<dbReference type="Pfam" id="PF18438">
    <property type="entry name" value="Glyco_hydro_38"/>
    <property type="match status" value="1"/>
</dbReference>
<evidence type="ECO:0000256" key="2">
    <source>
        <dbReference type="ARBA" id="ARBA00022723"/>
    </source>
</evidence>
<protein>
    <submittedName>
        <fullName evidence="6">Alpha-mannosidase</fullName>
    </submittedName>
</protein>
<dbReference type="Gene3D" id="2.60.40.2210">
    <property type="match status" value="1"/>
</dbReference>
<dbReference type="SUPFAM" id="SSF88713">
    <property type="entry name" value="Glycoside hydrolase/deacetylase"/>
    <property type="match status" value="1"/>
</dbReference>
<proteinExistence type="inferred from homology"/>
<dbReference type="Pfam" id="PF09261">
    <property type="entry name" value="Alpha-mann_mid"/>
    <property type="match status" value="1"/>
</dbReference>
<gene>
    <name evidence="6" type="ORF">ACFSBK_11645</name>
</gene>
<dbReference type="Pfam" id="PF17677">
    <property type="entry name" value="Glyco_hydro38C2"/>
    <property type="match status" value="1"/>
</dbReference>
<evidence type="ECO:0000259" key="5">
    <source>
        <dbReference type="SMART" id="SM00872"/>
    </source>
</evidence>
<evidence type="ECO:0000256" key="3">
    <source>
        <dbReference type="ARBA" id="ARBA00022801"/>
    </source>
</evidence>
<accession>A0ABW4NSL1</accession>
<dbReference type="InterPro" id="IPR027291">
    <property type="entry name" value="Glyco_hydro_38_N_sf"/>
</dbReference>
<dbReference type="RefSeq" id="WP_058918739.1">
    <property type="nucleotide sequence ID" value="NZ_JBHSQC010000002.1"/>
</dbReference>
<dbReference type="CDD" id="cd10814">
    <property type="entry name" value="GH38N_AMII_SpGH38_like"/>
    <property type="match status" value="1"/>
</dbReference>
<dbReference type="Pfam" id="PF01074">
    <property type="entry name" value="Glyco_hydro_38N"/>
    <property type="match status" value="1"/>
</dbReference>
<name>A0ABW4NSL1_9LACT</name>
<dbReference type="EMBL" id="JBHUFF010000022">
    <property type="protein sequence ID" value="MFD1800502.1"/>
    <property type="molecule type" value="Genomic_DNA"/>
</dbReference>
<dbReference type="InterPro" id="IPR011330">
    <property type="entry name" value="Glyco_hydro/deAcase_b/a-brl"/>
</dbReference>
<dbReference type="Gene3D" id="3.20.110.10">
    <property type="entry name" value="Glycoside hydrolase 38, N terminal domain"/>
    <property type="match status" value="1"/>
</dbReference>
<dbReference type="Pfam" id="PF07748">
    <property type="entry name" value="Glyco_hydro_38C"/>
    <property type="match status" value="1"/>
</dbReference>
<evidence type="ECO:0000313" key="7">
    <source>
        <dbReference type="Proteomes" id="UP001597285"/>
    </source>
</evidence>
<evidence type="ECO:0000313" key="6">
    <source>
        <dbReference type="EMBL" id="MFD1800502.1"/>
    </source>
</evidence>
<organism evidence="6 7">
    <name type="scientific">Carnobacterium antarcticum</name>
    <dbReference type="NCBI Taxonomy" id="2126436"/>
    <lineage>
        <taxon>Bacteria</taxon>
        <taxon>Bacillati</taxon>
        <taxon>Bacillota</taxon>
        <taxon>Bacilli</taxon>
        <taxon>Lactobacillales</taxon>
        <taxon>Carnobacteriaceae</taxon>
        <taxon>Carnobacterium</taxon>
    </lineage>
</organism>
<keyword evidence="4" id="KW-0326">Glycosidase</keyword>
<dbReference type="PANTHER" id="PTHR46017">
    <property type="entry name" value="ALPHA-MANNOSIDASE 2C1"/>
    <property type="match status" value="1"/>
</dbReference>
<dbReference type="SUPFAM" id="SSF74650">
    <property type="entry name" value="Galactose mutarotase-like"/>
    <property type="match status" value="1"/>
</dbReference>
<dbReference type="InterPro" id="IPR041147">
    <property type="entry name" value="GH38_C"/>
</dbReference>
<dbReference type="SMART" id="SM00872">
    <property type="entry name" value="Alpha-mann_mid"/>
    <property type="match status" value="1"/>
</dbReference>
<comment type="caution">
    <text evidence="6">The sequence shown here is derived from an EMBL/GenBank/DDBJ whole genome shotgun (WGS) entry which is preliminary data.</text>
</comment>
<dbReference type="InterPro" id="IPR041509">
    <property type="entry name" value="GH38_beta-1"/>
</dbReference>
<dbReference type="Gene3D" id="2.70.98.30">
    <property type="entry name" value="Golgi alpha-mannosidase II, domain 4"/>
    <property type="match status" value="1"/>
</dbReference>
<feature type="domain" description="Glycoside hydrolase family 38 central" evidence="5">
    <location>
        <begin position="296"/>
        <end position="369"/>
    </location>
</feature>
<keyword evidence="2" id="KW-0479">Metal-binding</keyword>
<dbReference type="InterPro" id="IPR028995">
    <property type="entry name" value="Glyco_hydro_57/38_cen_sf"/>
</dbReference>
<dbReference type="InterPro" id="IPR000602">
    <property type="entry name" value="Glyco_hydro_38_N"/>
</dbReference>
<keyword evidence="7" id="KW-1185">Reference proteome</keyword>
<dbReference type="Gene3D" id="1.20.1270.50">
    <property type="entry name" value="Glycoside hydrolase family 38, central domain"/>
    <property type="match status" value="1"/>
</dbReference>
<dbReference type="InterPro" id="IPR011682">
    <property type="entry name" value="Glyco_hydro_38_C"/>
</dbReference>
<dbReference type="Proteomes" id="UP001597285">
    <property type="component" value="Unassembled WGS sequence"/>
</dbReference>
<sequence length="901" mass="102550">MKKKVYILSHSHWDREWYLPYEQHHMRLVELMDDVLELFETDPEFKSFHLDGQTIMIDDYLQVRPHKKELIQKHIKNGKLKIGPFYILQDAFLTSSESNVRNIIVGMDESKQWGAPVKLGYFPDTFGNAGQTPQMMEQAGFDVAAFGRGVKPTGFNNVVVNDDKYASQFSEMWWKGPDESKILGLLFANWYSNGNEIPTDKAEAQAFWETKLADAGLYTSTDHVLMMNGCDHQPVQKDLSTAIKVANELYPDIEFIHASFEEYLTALKQDLPENLNTVSGELTSQETDGWYTLANTASTRVYLKQWNTRVSRLLESIAEPLATMAYETAEEYPHDMLRYAWKTLMQNHPHDSICGCSVDEVHREMVTRFEKANEVGRYVADEAALHLVRSIDTASFKNMDGFPFVVFNTSGSEKTGVAEVRIEIERLPFSAGVPDQLYKVLKEKEYPSFVVKTVDGETISAIVTEGGTEFGYDLPKDKFRQPFMARYVEVRLPIESMKGLSWNSFILVEADEQDVVVTATEASLVSNNGATLENSYLKIDVQKDGTLAVLNKSTNRTYAELLNFEDVGDIGNEYIFRQPLNDQAIYSKGTAAEINIIEDTVGFGEIEITHHLEVPISADEQLEEEQKAVIEMRNRQAGRSKTCKTLTLKTKVRLERHSQQVKFETTFDNQHKDHRLRVLFPTGIQSDVHYADSIFEVVERPNTVDPAWINPSNPQHTHAFVNVQDAEHGVTAAGIGLNEYEIIEEQNQQTIAVTLLRAVGELGDWGYFATPEAQCLGEQSMLYALSFHGKEEATRTFHEAFNYQIPFSTYQTTVHDGKWSPNHQYAELKGQNMALTAFKRKEHSDEIITRMYNLTNKETDAVLTIENYASKKCNLLEEVIEGTVEETAKPYEIVNTLWIQE</sequence>
<dbReference type="SUPFAM" id="SSF88688">
    <property type="entry name" value="Families 57/38 glycoside transferase middle domain"/>
    <property type="match status" value="1"/>
</dbReference>
<comment type="similarity">
    <text evidence="1">Belongs to the glycosyl hydrolase 38 family.</text>
</comment>
<dbReference type="InterPro" id="IPR015341">
    <property type="entry name" value="Glyco_hydro_38_cen"/>
</dbReference>
<dbReference type="InterPro" id="IPR011013">
    <property type="entry name" value="Gal_mutarotase_sf_dom"/>
</dbReference>
<reference evidence="7" key="1">
    <citation type="journal article" date="2019" name="Int. J. Syst. Evol. Microbiol.">
        <title>The Global Catalogue of Microorganisms (GCM) 10K type strain sequencing project: providing services to taxonomists for standard genome sequencing and annotation.</title>
        <authorList>
            <consortium name="The Broad Institute Genomics Platform"/>
            <consortium name="The Broad Institute Genome Sequencing Center for Infectious Disease"/>
            <person name="Wu L."/>
            <person name="Ma J."/>
        </authorList>
    </citation>
    <scope>NUCLEOTIDE SEQUENCE [LARGE SCALE GENOMIC DNA]</scope>
    <source>
        <strain evidence="7">KCTC 42143</strain>
    </source>
</reference>
<evidence type="ECO:0000256" key="4">
    <source>
        <dbReference type="ARBA" id="ARBA00023295"/>
    </source>
</evidence>
<dbReference type="InterPro" id="IPR037094">
    <property type="entry name" value="Glyco_hydro_38_cen_sf"/>
</dbReference>
<evidence type="ECO:0000256" key="1">
    <source>
        <dbReference type="ARBA" id="ARBA00009792"/>
    </source>
</evidence>
<keyword evidence="3" id="KW-0378">Hydrolase</keyword>
<dbReference type="PANTHER" id="PTHR46017:SF2">
    <property type="entry name" value="MANNOSYLGLYCERATE HYDROLASE"/>
    <property type="match status" value="1"/>
</dbReference>
<dbReference type="Gene3D" id="2.60.40.2220">
    <property type="match status" value="1"/>
</dbReference>